<organism evidence="2 3">
    <name type="scientific">Rathayibacter caricis DSM 15933</name>
    <dbReference type="NCBI Taxonomy" id="1328867"/>
    <lineage>
        <taxon>Bacteria</taxon>
        <taxon>Bacillati</taxon>
        <taxon>Actinomycetota</taxon>
        <taxon>Actinomycetes</taxon>
        <taxon>Micrococcales</taxon>
        <taxon>Microbacteriaceae</taxon>
        <taxon>Rathayibacter</taxon>
    </lineage>
</organism>
<dbReference type="Pfam" id="PF07336">
    <property type="entry name" value="ABATE"/>
    <property type="match status" value="1"/>
</dbReference>
<dbReference type="Gene3D" id="1.10.3300.10">
    <property type="entry name" value="Jann2411-like domain"/>
    <property type="match status" value="1"/>
</dbReference>
<dbReference type="Pfam" id="PF11706">
    <property type="entry name" value="zf-CGNR"/>
    <property type="match status" value="1"/>
</dbReference>
<dbReference type="InterPro" id="IPR021005">
    <property type="entry name" value="Znf_CGNR"/>
</dbReference>
<protein>
    <submittedName>
        <fullName evidence="2">RNA-binding protein</fullName>
    </submittedName>
</protein>
<name>A0A2T4UTP6_9MICO</name>
<dbReference type="EMBL" id="PZPL01000001">
    <property type="protein sequence ID" value="PTL72895.1"/>
    <property type="molecule type" value="Genomic_DNA"/>
</dbReference>
<reference evidence="2 3" key="1">
    <citation type="submission" date="2018-03" db="EMBL/GenBank/DDBJ databases">
        <title>Bacteriophage NCPPB3778 and a type I-E CRISPR drive the evolution of the US Biological Select Agent, Rathayibacter toxicus.</title>
        <authorList>
            <person name="Davis E.W.II."/>
            <person name="Tabima J.F."/>
            <person name="Weisberg A.J."/>
            <person name="Dantas Lopes L."/>
            <person name="Wiseman M.S."/>
            <person name="Wiseman M.S."/>
            <person name="Pupko T."/>
            <person name="Belcher M.S."/>
            <person name="Sechler A.J."/>
            <person name="Tancos M.A."/>
            <person name="Schroeder B.K."/>
            <person name="Murray T.D."/>
            <person name="Luster D.G."/>
            <person name="Schneider W.L."/>
            <person name="Rogers E."/>
            <person name="Andreote F.D."/>
            <person name="Grunwald N.J."/>
            <person name="Putnam M.L."/>
            <person name="Chang J.H."/>
        </authorList>
    </citation>
    <scope>NUCLEOTIDE SEQUENCE [LARGE SCALE GENOMIC DNA]</scope>
    <source>
        <strain evidence="2 3">DSM 15933</strain>
    </source>
</reference>
<evidence type="ECO:0000313" key="3">
    <source>
        <dbReference type="Proteomes" id="UP000241085"/>
    </source>
</evidence>
<dbReference type="Proteomes" id="UP000241085">
    <property type="component" value="Unassembled WGS sequence"/>
</dbReference>
<dbReference type="SUPFAM" id="SSF160904">
    <property type="entry name" value="Jann2411-like"/>
    <property type="match status" value="1"/>
</dbReference>
<gene>
    <name evidence="2" type="ORF">C1I63_08555</name>
</gene>
<sequence length="187" mass="20855">MVFAHDVEASLTSTAFLVNTLPELSHTGEDELATLEQLDDFLRINRYTGSREHSTAELDAVRSVRSSLRSLWLTSAEEDLVALVNGMLEQGRALPQLVRHGLWGWHLHATRDESPLATRIVVEAAMAFVDVVRGDERDRIRICAAEDCEAVLVDFSRNRSKRYCDTGNCGNRANVAAYRARRATAEA</sequence>
<comment type="caution">
    <text evidence="2">The sequence shown here is derived from an EMBL/GenBank/DDBJ whole genome shotgun (WGS) entry which is preliminary data.</text>
</comment>
<feature type="domain" description="Zinc finger CGNR" evidence="1">
    <location>
        <begin position="139"/>
        <end position="182"/>
    </location>
</feature>
<evidence type="ECO:0000313" key="2">
    <source>
        <dbReference type="EMBL" id="PTL72895.1"/>
    </source>
</evidence>
<dbReference type="InterPro" id="IPR023286">
    <property type="entry name" value="ABATE_dom_sf"/>
</dbReference>
<evidence type="ECO:0000259" key="1">
    <source>
        <dbReference type="Pfam" id="PF11706"/>
    </source>
</evidence>
<proteinExistence type="predicted"/>
<dbReference type="PANTHER" id="PTHR35525">
    <property type="entry name" value="BLL6575 PROTEIN"/>
    <property type="match status" value="1"/>
</dbReference>
<accession>A0A2T4UTP6</accession>
<dbReference type="InterPro" id="IPR010852">
    <property type="entry name" value="ABATE"/>
</dbReference>
<dbReference type="PANTHER" id="PTHR35525:SF3">
    <property type="entry name" value="BLL6575 PROTEIN"/>
    <property type="match status" value="1"/>
</dbReference>
<dbReference type="RefSeq" id="WP_056866397.1">
    <property type="nucleotide sequence ID" value="NZ_PZPL01000001.1"/>
</dbReference>
<keyword evidence="3" id="KW-1185">Reference proteome</keyword>
<dbReference type="AlphaFoldDB" id="A0A2T4UTP6"/>